<feature type="coiled-coil region" evidence="1">
    <location>
        <begin position="360"/>
        <end position="387"/>
    </location>
</feature>
<comment type="caution">
    <text evidence="3">The sequence shown here is derived from an EMBL/GenBank/DDBJ whole genome shotgun (WGS) entry which is preliminary data.</text>
</comment>
<evidence type="ECO:0000313" key="3">
    <source>
        <dbReference type="EMBL" id="KAL0271881.1"/>
    </source>
</evidence>
<evidence type="ECO:0000256" key="1">
    <source>
        <dbReference type="SAM" id="Coils"/>
    </source>
</evidence>
<feature type="region of interest" description="Disordered" evidence="2">
    <location>
        <begin position="451"/>
        <end position="474"/>
    </location>
</feature>
<feature type="compositionally biased region" description="Basic residues" evidence="2">
    <location>
        <begin position="535"/>
        <end position="545"/>
    </location>
</feature>
<reference evidence="3" key="1">
    <citation type="journal article" date="2024" name="Gigascience">
        <title>Chromosome-level genome of the poultry shaft louse Menopon gallinae provides insight into the host-switching and adaptive evolution of parasitic lice.</title>
        <authorList>
            <person name="Xu Y."/>
            <person name="Ma L."/>
            <person name="Liu S."/>
            <person name="Liang Y."/>
            <person name="Liu Q."/>
            <person name="He Z."/>
            <person name="Tian L."/>
            <person name="Duan Y."/>
            <person name="Cai W."/>
            <person name="Li H."/>
            <person name="Song F."/>
        </authorList>
    </citation>
    <scope>NUCLEOTIDE SEQUENCE</scope>
    <source>
        <strain evidence="3">Cailab_2023a</strain>
    </source>
</reference>
<dbReference type="GO" id="GO:0005737">
    <property type="term" value="C:cytoplasm"/>
    <property type="evidence" value="ECO:0007669"/>
    <property type="project" value="TreeGrafter"/>
</dbReference>
<name>A0AAW2HQI5_9NEOP</name>
<organism evidence="3">
    <name type="scientific">Menopon gallinae</name>
    <name type="common">poultry shaft louse</name>
    <dbReference type="NCBI Taxonomy" id="328185"/>
    <lineage>
        <taxon>Eukaryota</taxon>
        <taxon>Metazoa</taxon>
        <taxon>Ecdysozoa</taxon>
        <taxon>Arthropoda</taxon>
        <taxon>Hexapoda</taxon>
        <taxon>Insecta</taxon>
        <taxon>Pterygota</taxon>
        <taxon>Neoptera</taxon>
        <taxon>Paraneoptera</taxon>
        <taxon>Psocodea</taxon>
        <taxon>Troctomorpha</taxon>
        <taxon>Phthiraptera</taxon>
        <taxon>Amblycera</taxon>
        <taxon>Menoponidae</taxon>
        <taxon>Menopon</taxon>
    </lineage>
</organism>
<dbReference type="InterPro" id="IPR026073">
    <property type="entry name" value="GGNBP2"/>
</dbReference>
<accession>A0AAW2HQI5</accession>
<protein>
    <recommendedName>
        <fullName evidence="4">Gametogenetin-binding protein 2</fullName>
    </recommendedName>
</protein>
<dbReference type="PANTHER" id="PTHR13601">
    <property type="entry name" value="GAMETOGENETIN-BINDING PROTEIN 2"/>
    <property type="match status" value="1"/>
</dbReference>
<feature type="compositionally biased region" description="Low complexity" evidence="2">
    <location>
        <begin position="567"/>
        <end position="576"/>
    </location>
</feature>
<dbReference type="GO" id="GO:0005634">
    <property type="term" value="C:nucleus"/>
    <property type="evidence" value="ECO:0007669"/>
    <property type="project" value="TreeGrafter"/>
</dbReference>
<evidence type="ECO:0000256" key="2">
    <source>
        <dbReference type="SAM" id="MobiDB-lite"/>
    </source>
</evidence>
<feature type="compositionally biased region" description="Polar residues" evidence="2">
    <location>
        <begin position="554"/>
        <end position="566"/>
    </location>
</feature>
<dbReference type="PANTHER" id="PTHR13601:SF2">
    <property type="entry name" value="GAMETOGENETIN-BINDING PROTEIN 2"/>
    <property type="match status" value="1"/>
</dbReference>
<dbReference type="EMBL" id="JARGDH010000003">
    <property type="protein sequence ID" value="KAL0271881.1"/>
    <property type="molecule type" value="Genomic_DNA"/>
</dbReference>
<gene>
    <name evidence="3" type="ORF">PYX00_005051</name>
</gene>
<sequence length="681" mass="78629">MAYLVEVFRLDDHPPLKRRQSPLMIEDHLMMVMDLNNLDLVKENMSMKNKDLEDFLHKYNFLSAWELRNALQITIKDVINILNESIPCVGCRRSVERLYYQLIDIGEMALDPLQVKPDGMLVFKDELLNNPRSLCSIFSDHNERLINLVDSQPRSKKSRRCVLHSWDLQKSRPVTPAWKDVWAVMHEKCKAEVLLIDFSMLLSKLENFLKKHRFCADCRTKVMKAYNLLVADCDPSKEKGFVPALYQKIKRCLPGKHIHLPTETKYIDSLIARAEPELLGNRRERHAKTMEIAQEEVLTCVGICIYDRLHRIYLRLREEEFTCRVLAAAAVEALCRKFETFVEKKRGISRLELLCEEISKAEHAKQLRKEMKKLKKKRKKVRRSEAENDEKDSCECESEDVLDQQEEENSCECPKVKPPVNGDRHKLQILDRKSKGQVKCLCEDCSIKNRSESDSEKTSQPLTENKSKKGNNNKSYRENCKTNCSKKNKTCDGGKRTFVENNNAVECHNSMKNSLVAHCQLCQSAQKTHSENLKKMAKSGSKQRGRGGDHSQDCGYSSEHNNGDTASSSLNSSPEGSEVACSDGFCEHEGDCNLDRNVENHRSKKHQKQNGHFSFLLEEMLEKSSLLDEEEEECFIPAEEIQAFRAKMPLVDEKRLQLRQILRNRFAQLCNKSQINRVCLN</sequence>
<keyword evidence="1" id="KW-0175">Coiled coil</keyword>
<feature type="region of interest" description="Disordered" evidence="2">
    <location>
        <begin position="530"/>
        <end position="576"/>
    </location>
</feature>
<evidence type="ECO:0008006" key="4">
    <source>
        <dbReference type="Google" id="ProtNLM"/>
    </source>
</evidence>
<proteinExistence type="predicted"/>
<dbReference type="AlphaFoldDB" id="A0AAW2HQI5"/>